<evidence type="ECO:0000313" key="2">
    <source>
        <dbReference type="Proteomes" id="UP000275256"/>
    </source>
</evidence>
<sequence length="244" mass="25285">MTWLTRLKMFGGILAVLALSFALTLLFNQRMTQAHSVTATVTAPTFDVGSGYGGIVNKQLAQDGDQVSAGDVLFVVSSSSLQQAVSQGGAPGSTVAYQLDLATGTVTYTAVSDGYLVDVAATLGSYVPDGAVLARVVSQERTVEGLFSLSPVDYGRVEEGAAAIIVLPNLQTLEATVDSITVETEDGKALAVIRLTSDALTDPVLASLTRDGTPVTTQVQLRDDGVLAGPTTTALSFLTKIGLR</sequence>
<reference evidence="1 2" key="1">
    <citation type="submission" date="2018-10" db="EMBL/GenBank/DDBJ databases">
        <title>Tessaracoccus antarcticuss sp. nov., isolated from sediment.</title>
        <authorList>
            <person name="Zhou L.Y."/>
            <person name="Du Z.J."/>
        </authorList>
    </citation>
    <scope>NUCLEOTIDE SEQUENCE [LARGE SCALE GENOMIC DNA]</scope>
    <source>
        <strain evidence="1 2">JDX10</strain>
    </source>
</reference>
<accession>A0A3M0GBL6</accession>
<evidence type="ECO:0000313" key="1">
    <source>
        <dbReference type="EMBL" id="RMB61787.1"/>
    </source>
</evidence>
<comment type="caution">
    <text evidence="1">The sequence shown here is derived from an EMBL/GenBank/DDBJ whole genome shotgun (WGS) entry which is preliminary data.</text>
</comment>
<name>A0A3M0GBL6_9ACTN</name>
<gene>
    <name evidence="1" type="ORF">EAX62_03980</name>
</gene>
<dbReference type="RefSeq" id="WP_121900334.1">
    <property type="nucleotide sequence ID" value="NZ_REFW01000001.1"/>
</dbReference>
<dbReference type="Gene3D" id="2.40.50.100">
    <property type="match status" value="1"/>
</dbReference>
<dbReference type="PANTHER" id="PTHR30386">
    <property type="entry name" value="MEMBRANE FUSION SUBUNIT OF EMRAB-TOLC MULTIDRUG EFFLUX PUMP"/>
    <property type="match status" value="1"/>
</dbReference>
<dbReference type="InterPro" id="IPR050739">
    <property type="entry name" value="MFP"/>
</dbReference>
<dbReference type="Proteomes" id="UP000275256">
    <property type="component" value="Unassembled WGS sequence"/>
</dbReference>
<dbReference type="EMBL" id="REFW01000001">
    <property type="protein sequence ID" value="RMB61787.1"/>
    <property type="molecule type" value="Genomic_DNA"/>
</dbReference>
<protein>
    <submittedName>
        <fullName evidence="1">HlyD family secretion protein</fullName>
    </submittedName>
</protein>
<dbReference type="AlphaFoldDB" id="A0A3M0GBL6"/>
<keyword evidence="2" id="KW-1185">Reference proteome</keyword>
<organism evidence="1 2">
    <name type="scientific">Tessaracoccus antarcticus</name>
    <dbReference type="NCBI Taxonomy" id="2479848"/>
    <lineage>
        <taxon>Bacteria</taxon>
        <taxon>Bacillati</taxon>
        <taxon>Actinomycetota</taxon>
        <taxon>Actinomycetes</taxon>
        <taxon>Propionibacteriales</taxon>
        <taxon>Propionibacteriaceae</taxon>
        <taxon>Tessaracoccus</taxon>
    </lineage>
</organism>
<dbReference type="OrthoDB" id="3725787at2"/>
<proteinExistence type="predicted"/>